<evidence type="ECO:0000313" key="4">
    <source>
        <dbReference type="Proteomes" id="UP000231279"/>
    </source>
</evidence>
<dbReference type="PANTHER" id="PTHR34467:SF1">
    <property type="entry name" value="OS05G0542300 PROTEIN"/>
    <property type="match status" value="1"/>
</dbReference>
<sequence length="81" mass="8988">MNPRMKCSLLVFLLLSMFLYAGAFEFSSTGMNHFPLFHKVKVQEKSRKLLGLDAMLDYEDAGPNKNHDPRGKKGGGGSKSP</sequence>
<keyword evidence="2" id="KW-0732">Signal</keyword>
<dbReference type="Proteomes" id="UP000231279">
    <property type="component" value="Unassembled WGS sequence"/>
</dbReference>
<proteinExistence type="predicted"/>
<dbReference type="PANTHER" id="PTHR34467">
    <property type="entry name" value="TRANSMEMBRANE PROTEIN"/>
    <property type="match status" value="1"/>
</dbReference>
<name>A0A2G9HVR5_9LAMI</name>
<organism evidence="3 4">
    <name type="scientific">Handroanthus impetiginosus</name>
    <dbReference type="NCBI Taxonomy" id="429701"/>
    <lineage>
        <taxon>Eukaryota</taxon>
        <taxon>Viridiplantae</taxon>
        <taxon>Streptophyta</taxon>
        <taxon>Embryophyta</taxon>
        <taxon>Tracheophyta</taxon>
        <taxon>Spermatophyta</taxon>
        <taxon>Magnoliopsida</taxon>
        <taxon>eudicotyledons</taxon>
        <taxon>Gunneridae</taxon>
        <taxon>Pentapetalae</taxon>
        <taxon>asterids</taxon>
        <taxon>lamiids</taxon>
        <taxon>Lamiales</taxon>
        <taxon>Bignoniaceae</taxon>
        <taxon>Crescentiina</taxon>
        <taxon>Tabebuia alliance</taxon>
        <taxon>Handroanthus</taxon>
    </lineage>
</organism>
<feature type="chain" id="PRO_5013641311" description="Transmembrane protein" evidence="2">
    <location>
        <begin position="24"/>
        <end position="81"/>
    </location>
</feature>
<evidence type="ECO:0000313" key="3">
    <source>
        <dbReference type="EMBL" id="PIN21420.1"/>
    </source>
</evidence>
<gene>
    <name evidence="3" type="ORF">CDL12_05893</name>
</gene>
<comment type="caution">
    <text evidence="3">The sequence shown here is derived from an EMBL/GenBank/DDBJ whole genome shotgun (WGS) entry which is preliminary data.</text>
</comment>
<reference evidence="4" key="1">
    <citation type="journal article" date="2018" name="Gigascience">
        <title>Genome assembly of the Pink Ipe (Handroanthus impetiginosus, Bignoniaceae), a highly valued, ecologically keystone Neotropical timber forest tree.</title>
        <authorList>
            <person name="Silva-Junior O.B."/>
            <person name="Grattapaglia D."/>
            <person name="Novaes E."/>
            <person name="Collevatti R.G."/>
        </authorList>
    </citation>
    <scope>NUCLEOTIDE SEQUENCE [LARGE SCALE GENOMIC DNA]</scope>
    <source>
        <strain evidence="4">cv. UFG-1</strain>
    </source>
</reference>
<evidence type="ECO:0000256" key="2">
    <source>
        <dbReference type="SAM" id="SignalP"/>
    </source>
</evidence>
<evidence type="ECO:0000256" key="1">
    <source>
        <dbReference type="SAM" id="MobiDB-lite"/>
    </source>
</evidence>
<dbReference type="AlphaFoldDB" id="A0A2G9HVR5"/>
<evidence type="ECO:0008006" key="5">
    <source>
        <dbReference type="Google" id="ProtNLM"/>
    </source>
</evidence>
<keyword evidence="4" id="KW-1185">Reference proteome</keyword>
<dbReference type="OrthoDB" id="1681778at2759"/>
<protein>
    <recommendedName>
        <fullName evidence="5">Transmembrane protein</fullName>
    </recommendedName>
</protein>
<dbReference type="EMBL" id="NKXS01000945">
    <property type="protein sequence ID" value="PIN21420.1"/>
    <property type="molecule type" value="Genomic_DNA"/>
</dbReference>
<accession>A0A2G9HVR5</accession>
<feature type="signal peptide" evidence="2">
    <location>
        <begin position="1"/>
        <end position="23"/>
    </location>
</feature>
<feature type="region of interest" description="Disordered" evidence="1">
    <location>
        <begin position="59"/>
        <end position="81"/>
    </location>
</feature>